<dbReference type="Gene3D" id="3.40.720.10">
    <property type="entry name" value="Alkaline Phosphatase, subunit A"/>
    <property type="match status" value="1"/>
</dbReference>
<keyword evidence="7" id="KW-0256">Endoplasmic reticulum</keyword>
<evidence type="ECO:0000256" key="9">
    <source>
        <dbReference type="ARBA" id="ARBA00023136"/>
    </source>
</evidence>
<comment type="caution">
    <text evidence="11">The sequence shown here is derived from an EMBL/GenBank/DDBJ whole genome shotgun (WGS) entry which is preliminary data.</text>
</comment>
<evidence type="ECO:0000313" key="11">
    <source>
        <dbReference type="EMBL" id="GFR08316.1"/>
    </source>
</evidence>
<comment type="subcellular location">
    <subcellularLocation>
        <location evidence="1">Endoplasmic reticulum membrane</location>
        <topology evidence="1">Multi-pass membrane protein</topology>
    </subcellularLocation>
</comment>
<keyword evidence="5 11" id="KW-0808">Transferase</keyword>
<dbReference type="InterPro" id="IPR002591">
    <property type="entry name" value="Phosphodiest/P_Trfase"/>
</dbReference>
<evidence type="ECO:0000256" key="3">
    <source>
        <dbReference type="ARBA" id="ARBA00005315"/>
    </source>
</evidence>
<dbReference type="SUPFAM" id="SSF53649">
    <property type="entry name" value="Alkaline phosphatase-like"/>
    <property type="match status" value="1"/>
</dbReference>
<dbReference type="AlphaFoldDB" id="A0A8X6JIX1"/>
<comment type="similarity">
    <text evidence="3">Belongs to the PIGG/PIGN/PIGO family. PIGG subfamily.</text>
</comment>
<keyword evidence="8 10" id="KW-1133">Transmembrane helix</keyword>
<dbReference type="InterPro" id="IPR017850">
    <property type="entry name" value="Alkaline_phosphatase_core_sf"/>
</dbReference>
<dbReference type="Proteomes" id="UP000887116">
    <property type="component" value="Unassembled WGS sequence"/>
</dbReference>
<accession>A0A8X6JIX1</accession>
<organism evidence="11 12">
    <name type="scientific">Trichonephila clavata</name>
    <name type="common">Joro spider</name>
    <name type="synonym">Nephila clavata</name>
    <dbReference type="NCBI Taxonomy" id="2740835"/>
    <lineage>
        <taxon>Eukaryota</taxon>
        <taxon>Metazoa</taxon>
        <taxon>Ecdysozoa</taxon>
        <taxon>Arthropoda</taxon>
        <taxon>Chelicerata</taxon>
        <taxon>Arachnida</taxon>
        <taxon>Araneae</taxon>
        <taxon>Araneomorphae</taxon>
        <taxon>Entelegynae</taxon>
        <taxon>Araneoidea</taxon>
        <taxon>Nephilidae</taxon>
        <taxon>Trichonephila</taxon>
    </lineage>
</organism>
<evidence type="ECO:0000256" key="5">
    <source>
        <dbReference type="ARBA" id="ARBA00022679"/>
    </source>
</evidence>
<evidence type="ECO:0000256" key="10">
    <source>
        <dbReference type="SAM" id="Phobius"/>
    </source>
</evidence>
<feature type="transmembrane region" description="Helical" evidence="10">
    <location>
        <begin position="354"/>
        <end position="375"/>
    </location>
</feature>
<reference evidence="11" key="1">
    <citation type="submission" date="2020-07" db="EMBL/GenBank/DDBJ databases">
        <title>Multicomponent nature underlies the extraordinary mechanical properties of spider dragline silk.</title>
        <authorList>
            <person name="Kono N."/>
            <person name="Nakamura H."/>
            <person name="Mori M."/>
            <person name="Yoshida Y."/>
            <person name="Ohtoshi R."/>
            <person name="Malay A.D."/>
            <person name="Moran D.A.P."/>
            <person name="Tomita M."/>
            <person name="Numata K."/>
            <person name="Arakawa K."/>
        </authorList>
    </citation>
    <scope>NUCLEOTIDE SEQUENCE</scope>
</reference>
<evidence type="ECO:0000256" key="1">
    <source>
        <dbReference type="ARBA" id="ARBA00004477"/>
    </source>
</evidence>
<keyword evidence="9 10" id="KW-0472">Membrane</keyword>
<keyword evidence="4" id="KW-0337">GPI-anchor biosynthesis</keyword>
<dbReference type="OrthoDB" id="272139at2759"/>
<proteinExistence type="inferred from homology"/>
<sequence>MPSILSNPQFNISMPFTEALIKNKTAVPFINKVHSPTVTMPRIITFNTGDISNFMDTFSNLDATELRKDNLLHQAHLHNLKSVFYGDETWLKLFPGLFIRSEGTHSFFVSDYQEVDTNVSRHLDLEFSKKDWDIMILHYLGVDHIGHAFGPYSNLLPSKLKEMDEVIQLIYNNLKDKSEMHSLIVICGDHGMTSGGNHGGITESELFTPLIFISTNPSDFQTKDNIKKIDQVDFAPTMSTLLSIPIPINSYGNIIPDVLQFSGLTPQQILNAANVNFWQLILVHKSIFYAKSDIYIERLRNIVMNHSELYYNISKSSNFSYDNYEFILRLYMNLLSDIKQDLLACVTGYDEFQIIMALIAMWVSLLCAIISHLVVDKENVFHILYLIFKSSNDRSNMLSDKFLN</sequence>
<evidence type="ECO:0000256" key="6">
    <source>
        <dbReference type="ARBA" id="ARBA00022692"/>
    </source>
</evidence>
<name>A0A8X6JIX1_TRICU</name>
<dbReference type="CDD" id="cd16024">
    <property type="entry name" value="GPI_EPT_2"/>
    <property type="match status" value="1"/>
</dbReference>
<evidence type="ECO:0000313" key="12">
    <source>
        <dbReference type="Proteomes" id="UP000887116"/>
    </source>
</evidence>
<evidence type="ECO:0000256" key="4">
    <source>
        <dbReference type="ARBA" id="ARBA00022502"/>
    </source>
</evidence>
<gene>
    <name evidence="11" type="primary">PIGG</name>
    <name evidence="11" type="ORF">TNCT_191461</name>
</gene>
<comment type="pathway">
    <text evidence="2">Glycolipid biosynthesis; glycosylphosphatidylinositol-anchor biosynthesis.</text>
</comment>
<dbReference type="GO" id="GO:0006506">
    <property type="term" value="P:GPI anchor biosynthetic process"/>
    <property type="evidence" value="ECO:0007669"/>
    <property type="project" value="UniProtKB-KW"/>
</dbReference>
<dbReference type="GO" id="GO:0051267">
    <property type="term" value="F:CP2 mannose-ethanolamine phosphotransferase activity"/>
    <property type="evidence" value="ECO:0007669"/>
    <property type="project" value="TreeGrafter"/>
</dbReference>
<dbReference type="InterPro" id="IPR037674">
    <property type="entry name" value="PIG-G_N"/>
</dbReference>
<keyword evidence="12" id="KW-1185">Reference proteome</keyword>
<dbReference type="Pfam" id="PF01663">
    <property type="entry name" value="Phosphodiest"/>
    <property type="match status" value="1"/>
</dbReference>
<evidence type="ECO:0000256" key="8">
    <source>
        <dbReference type="ARBA" id="ARBA00022989"/>
    </source>
</evidence>
<evidence type="ECO:0000256" key="2">
    <source>
        <dbReference type="ARBA" id="ARBA00004687"/>
    </source>
</evidence>
<evidence type="ECO:0000256" key="7">
    <source>
        <dbReference type="ARBA" id="ARBA00022824"/>
    </source>
</evidence>
<dbReference type="EMBL" id="BMAO01006405">
    <property type="protein sequence ID" value="GFR08316.1"/>
    <property type="molecule type" value="Genomic_DNA"/>
</dbReference>
<dbReference type="InterPro" id="IPR039527">
    <property type="entry name" value="PIGG/GPI7"/>
</dbReference>
<keyword evidence="6 10" id="KW-0812">Transmembrane</keyword>
<protein>
    <submittedName>
        <fullName evidence="11">GPI ethanolamine phosphate transferase 2</fullName>
    </submittedName>
</protein>
<dbReference type="PANTHER" id="PTHR23072">
    <property type="entry name" value="PHOSPHATIDYLINOSITOL GLYCAN-RELATED"/>
    <property type="match status" value="1"/>
</dbReference>
<dbReference type="GO" id="GO:0005789">
    <property type="term" value="C:endoplasmic reticulum membrane"/>
    <property type="evidence" value="ECO:0007669"/>
    <property type="project" value="UniProtKB-SubCell"/>
</dbReference>
<dbReference type="PANTHER" id="PTHR23072:SF0">
    <property type="entry name" value="GPI ETHANOLAMINE PHOSPHATE TRANSFERASE 2"/>
    <property type="match status" value="1"/>
</dbReference>